<proteinExistence type="predicted"/>
<evidence type="ECO:0000256" key="3">
    <source>
        <dbReference type="ARBA" id="ARBA00022853"/>
    </source>
</evidence>
<dbReference type="InterPro" id="IPR030445">
    <property type="entry name" value="H3-K79_meTrfase"/>
</dbReference>
<dbReference type="Pfam" id="PF08123">
    <property type="entry name" value="DOT1"/>
    <property type="match status" value="1"/>
</dbReference>
<dbReference type="PANTHER" id="PTHR21451:SF19">
    <property type="entry name" value="ACTIVATED IN BLOCKED UNFOLDED PROTEIN RESPONSE"/>
    <property type="match status" value="1"/>
</dbReference>
<dbReference type="Proteomes" id="UP001153069">
    <property type="component" value="Unassembled WGS sequence"/>
</dbReference>
<comment type="catalytic activity">
    <reaction evidence="5">
        <text>L-lysyl(79)-[histone H3] + 3 S-adenosyl-L-methionine = N(6),N(6),N(6)-trimethyl-L-lysyl(79)-[histone H3] + 3 S-adenosyl-L-homocysteine + 3 H(+)</text>
        <dbReference type="Rhea" id="RHEA:60328"/>
        <dbReference type="Rhea" id="RHEA-COMP:15549"/>
        <dbReference type="Rhea" id="RHEA-COMP:15552"/>
        <dbReference type="ChEBI" id="CHEBI:15378"/>
        <dbReference type="ChEBI" id="CHEBI:29969"/>
        <dbReference type="ChEBI" id="CHEBI:57856"/>
        <dbReference type="ChEBI" id="CHEBI:59789"/>
        <dbReference type="ChEBI" id="CHEBI:61961"/>
        <dbReference type="EC" id="2.1.1.360"/>
    </reaction>
</comment>
<sequence length="317" mass="34861">MLLQTFSSTSSSTSISPGALVHLGLQAAAALFQVPSDTFVQQLPMIAPLPQSPAEVALRKSVDELLDESMEPWASRPGYPIFDDDDEDCNIVNTKMQRFSIKTSDGNVGDAQQQRTPATYGEITSVGARQLFYHMGLTTTTTGNEHSKEEDEEIVFVDLGSGRGKLILQAFMELPILSKAVGIELAPQRHATAVSAWTDLQSTAKELRSGRSQETTTEATVEFLNEDLLEVDLSKVTHIYMASLCFPDALMHHIAAKLEENAPNLKCLATLRKFETSPKLASKTIGFQHRTEYIDMTWTQESSRGCPTFVYTKAPLA</sequence>
<evidence type="ECO:0000256" key="1">
    <source>
        <dbReference type="ARBA" id="ARBA00012190"/>
    </source>
</evidence>
<comment type="caution">
    <text evidence="7">The sequence shown here is derived from an EMBL/GenBank/DDBJ whole genome shotgun (WGS) entry which is preliminary data.</text>
</comment>
<evidence type="ECO:0000256" key="5">
    <source>
        <dbReference type="ARBA" id="ARBA00047770"/>
    </source>
</evidence>
<evidence type="ECO:0000313" key="7">
    <source>
        <dbReference type="EMBL" id="CAB9505528.1"/>
    </source>
</evidence>
<dbReference type="EMBL" id="CAICTM010000233">
    <property type="protein sequence ID" value="CAB9505528.1"/>
    <property type="molecule type" value="Genomic_DNA"/>
</dbReference>
<dbReference type="InterPro" id="IPR029063">
    <property type="entry name" value="SAM-dependent_MTases_sf"/>
</dbReference>
<evidence type="ECO:0000256" key="2">
    <source>
        <dbReference type="ARBA" id="ARBA00020987"/>
    </source>
</evidence>
<dbReference type="PANTHER" id="PTHR21451">
    <property type="entry name" value="HISTONE H3 METHYLTRANSFERASE"/>
    <property type="match status" value="1"/>
</dbReference>
<dbReference type="AlphaFoldDB" id="A0A9N8HCV1"/>
<evidence type="ECO:0000256" key="4">
    <source>
        <dbReference type="ARBA" id="ARBA00029821"/>
    </source>
</evidence>
<name>A0A9N8HCV1_9STRA</name>
<protein>
    <recommendedName>
        <fullName evidence="2">Histone-lysine N-methyltransferase, H3 lysine-79 specific</fullName>
        <ecNumber evidence="1">2.1.1.360</ecNumber>
    </recommendedName>
    <alternativeName>
        <fullName evidence="4">Histone H3-K79 methyltransferase</fullName>
    </alternativeName>
</protein>
<dbReference type="GO" id="GO:0051726">
    <property type="term" value="P:regulation of cell cycle"/>
    <property type="evidence" value="ECO:0007669"/>
    <property type="project" value="InterPro"/>
</dbReference>
<dbReference type="GO" id="GO:0140956">
    <property type="term" value="F:histone H3K79 trimethyltransferase activity"/>
    <property type="evidence" value="ECO:0007669"/>
    <property type="project" value="UniProtKB-EC"/>
</dbReference>
<dbReference type="EC" id="2.1.1.360" evidence="1"/>
<dbReference type="OrthoDB" id="42926at2759"/>
<evidence type="ECO:0000259" key="6">
    <source>
        <dbReference type="Pfam" id="PF08123"/>
    </source>
</evidence>
<reference evidence="7" key="1">
    <citation type="submission" date="2020-06" db="EMBL/GenBank/DDBJ databases">
        <authorList>
            <consortium name="Plant Systems Biology data submission"/>
        </authorList>
    </citation>
    <scope>NUCLEOTIDE SEQUENCE</scope>
    <source>
        <strain evidence="7">D6</strain>
    </source>
</reference>
<keyword evidence="3" id="KW-0156">Chromatin regulator</keyword>
<dbReference type="Gene3D" id="3.40.50.150">
    <property type="entry name" value="Vaccinia Virus protein VP39"/>
    <property type="match status" value="1"/>
</dbReference>
<accession>A0A9N8HCV1</accession>
<feature type="domain" description="DOT1" evidence="6">
    <location>
        <begin position="152"/>
        <end position="266"/>
    </location>
</feature>
<dbReference type="SUPFAM" id="SSF53335">
    <property type="entry name" value="S-adenosyl-L-methionine-dependent methyltransferases"/>
    <property type="match status" value="1"/>
</dbReference>
<keyword evidence="8" id="KW-1185">Reference proteome</keyword>
<gene>
    <name evidence="7" type="ORF">SEMRO_234_G094470.1</name>
</gene>
<evidence type="ECO:0000313" key="8">
    <source>
        <dbReference type="Proteomes" id="UP001153069"/>
    </source>
</evidence>
<dbReference type="InterPro" id="IPR025789">
    <property type="entry name" value="DOT1_dom"/>
</dbReference>
<organism evidence="7 8">
    <name type="scientific">Seminavis robusta</name>
    <dbReference type="NCBI Taxonomy" id="568900"/>
    <lineage>
        <taxon>Eukaryota</taxon>
        <taxon>Sar</taxon>
        <taxon>Stramenopiles</taxon>
        <taxon>Ochrophyta</taxon>
        <taxon>Bacillariophyta</taxon>
        <taxon>Bacillariophyceae</taxon>
        <taxon>Bacillariophycidae</taxon>
        <taxon>Naviculales</taxon>
        <taxon>Naviculaceae</taxon>
        <taxon>Seminavis</taxon>
    </lineage>
</organism>